<dbReference type="EMBL" id="JAEDXG010000081">
    <property type="protein sequence ID" value="MBH9702578.1"/>
    <property type="molecule type" value="Genomic_DNA"/>
</dbReference>
<sequence length="270" mass="31106">MDLLLNNDNLSISRYGDGELGMTTFNNIGFQSFDENLSIRLKEIMQEGIKNKNCLICMPDAFRGTKNMRFGPSLFWFFHKAFRFKSYEHLLNDKYQYGNTSITRPYIDYKEKKQSKVIFEKFKQIFKDKKILIVEGAGTRLGRGNDLLANALEIKRITTINKNAFSLYTVLYRTVLDHAKDFDLVLISLGPTATVLSYDISKHGIRCIDTGHIDIEYEWMCSSAQNKVAVNRKNVNEAGVLLSDEDKETDDDYQRQVIMHIGIKNQPQKG</sequence>
<reference evidence="2" key="1">
    <citation type="submission" date="2020-12" db="EMBL/GenBank/DDBJ databases">
        <title>Burkholderia cepacia complex in Mexico.</title>
        <authorList>
            <person name="Estrada P."/>
        </authorList>
    </citation>
    <scope>NUCLEOTIDE SEQUENCE</scope>
    <source>
        <strain evidence="2">871</strain>
    </source>
</reference>
<proteinExistence type="predicted"/>
<dbReference type="Proteomes" id="UP000645612">
    <property type="component" value="Unassembled WGS sequence"/>
</dbReference>
<evidence type="ECO:0000313" key="2">
    <source>
        <dbReference type="EMBL" id="MBH9702578.1"/>
    </source>
</evidence>
<feature type="domain" description="Glycosyltransferase GT-D fold" evidence="1">
    <location>
        <begin position="12"/>
        <end position="237"/>
    </location>
</feature>
<name>A0A8I1DSB6_BURCE</name>
<accession>A0A8I1DSB6</accession>
<dbReference type="InterPro" id="IPR014869">
    <property type="entry name" value="GT-D"/>
</dbReference>
<evidence type="ECO:0000313" key="3">
    <source>
        <dbReference type="Proteomes" id="UP000645612"/>
    </source>
</evidence>
<protein>
    <submittedName>
        <fullName evidence="2">DUF1792 domain-containing protein</fullName>
    </submittedName>
</protein>
<dbReference type="RefSeq" id="WP_198113876.1">
    <property type="nucleotide sequence ID" value="NZ_JAEDXG010000081.1"/>
</dbReference>
<comment type="caution">
    <text evidence="2">The sequence shown here is derived from an EMBL/GenBank/DDBJ whole genome shotgun (WGS) entry which is preliminary data.</text>
</comment>
<gene>
    <name evidence="2" type="ORF">JAO13_39750</name>
</gene>
<dbReference type="Pfam" id="PF08759">
    <property type="entry name" value="GT-D"/>
    <property type="match status" value="1"/>
</dbReference>
<dbReference type="AlphaFoldDB" id="A0A8I1DSB6"/>
<evidence type="ECO:0000259" key="1">
    <source>
        <dbReference type="Pfam" id="PF08759"/>
    </source>
</evidence>
<organism evidence="2 3">
    <name type="scientific">Burkholderia cepacia</name>
    <name type="common">Pseudomonas cepacia</name>
    <dbReference type="NCBI Taxonomy" id="292"/>
    <lineage>
        <taxon>Bacteria</taxon>
        <taxon>Pseudomonadati</taxon>
        <taxon>Pseudomonadota</taxon>
        <taxon>Betaproteobacteria</taxon>
        <taxon>Burkholderiales</taxon>
        <taxon>Burkholderiaceae</taxon>
        <taxon>Burkholderia</taxon>
        <taxon>Burkholderia cepacia complex</taxon>
    </lineage>
</organism>